<dbReference type="PROSITE" id="PS00099">
    <property type="entry name" value="THIOLASE_3"/>
    <property type="match status" value="1"/>
</dbReference>
<evidence type="ECO:0000256" key="4">
    <source>
        <dbReference type="RuleBase" id="RU003557"/>
    </source>
</evidence>
<dbReference type="PIRSF" id="PIRSF000429">
    <property type="entry name" value="Ac-CoA_Ac_transf"/>
    <property type="match status" value="1"/>
</dbReference>
<dbReference type="Pfam" id="PF00108">
    <property type="entry name" value="Thiolase_N"/>
    <property type="match status" value="1"/>
</dbReference>
<dbReference type="NCBIfam" id="TIGR01930">
    <property type="entry name" value="AcCoA-C-Actrans"/>
    <property type="match status" value="1"/>
</dbReference>
<dbReference type="InterPro" id="IPR020610">
    <property type="entry name" value="Thiolase_AS"/>
</dbReference>
<gene>
    <name evidence="7" type="primary">bktB</name>
    <name evidence="7" type="ORF">MU848_15070</name>
</gene>
<accession>A0ABT0E0K5</accession>
<dbReference type="CDD" id="cd00751">
    <property type="entry name" value="thiolase"/>
    <property type="match status" value="1"/>
</dbReference>
<dbReference type="InterPro" id="IPR020617">
    <property type="entry name" value="Thiolase_C"/>
</dbReference>
<dbReference type="PROSITE" id="PS00098">
    <property type="entry name" value="THIOLASE_1"/>
    <property type="match status" value="1"/>
</dbReference>
<comment type="caution">
    <text evidence="7">The sequence shown here is derived from an EMBL/GenBank/DDBJ whole genome shotgun (WGS) entry which is preliminary data.</text>
</comment>
<keyword evidence="2 4" id="KW-0808">Transferase</keyword>
<reference evidence="7 8" key="1">
    <citation type="submission" date="2022-04" db="EMBL/GenBank/DDBJ databases">
        <authorList>
            <person name="Huq M.A."/>
        </authorList>
    </citation>
    <scope>NUCLEOTIDE SEQUENCE [LARGE SCALE GENOMIC DNA]</scope>
    <source>
        <strain evidence="7 8">MAH-33</strain>
    </source>
</reference>
<keyword evidence="3 4" id="KW-0012">Acyltransferase</keyword>
<keyword evidence="8" id="KW-1185">Reference proteome</keyword>
<evidence type="ECO:0000256" key="3">
    <source>
        <dbReference type="ARBA" id="ARBA00023315"/>
    </source>
</evidence>
<evidence type="ECO:0000259" key="6">
    <source>
        <dbReference type="Pfam" id="PF02803"/>
    </source>
</evidence>
<evidence type="ECO:0000256" key="2">
    <source>
        <dbReference type="ARBA" id="ARBA00022679"/>
    </source>
</evidence>
<evidence type="ECO:0000259" key="5">
    <source>
        <dbReference type="Pfam" id="PF00108"/>
    </source>
</evidence>
<dbReference type="Proteomes" id="UP001203512">
    <property type="component" value="Unassembled WGS sequence"/>
</dbReference>
<dbReference type="PANTHER" id="PTHR18919">
    <property type="entry name" value="ACETYL-COA C-ACYLTRANSFERASE"/>
    <property type="match status" value="1"/>
</dbReference>
<evidence type="ECO:0000256" key="1">
    <source>
        <dbReference type="ARBA" id="ARBA00010982"/>
    </source>
</evidence>
<dbReference type="InterPro" id="IPR002155">
    <property type="entry name" value="Thiolase"/>
</dbReference>
<organism evidence="7 8">
    <name type="scientific">Sphingobium agri</name>
    <dbReference type="NCBI Taxonomy" id="2933566"/>
    <lineage>
        <taxon>Bacteria</taxon>
        <taxon>Pseudomonadati</taxon>
        <taxon>Pseudomonadota</taxon>
        <taxon>Alphaproteobacteria</taxon>
        <taxon>Sphingomonadales</taxon>
        <taxon>Sphingomonadaceae</taxon>
        <taxon>Sphingobium</taxon>
    </lineage>
</organism>
<dbReference type="RefSeq" id="WP_247233910.1">
    <property type="nucleotide sequence ID" value="NZ_JALKHS010000012.1"/>
</dbReference>
<evidence type="ECO:0000313" key="7">
    <source>
        <dbReference type="EMBL" id="MCK0532911.1"/>
    </source>
</evidence>
<evidence type="ECO:0000313" key="8">
    <source>
        <dbReference type="Proteomes" id="UP001203512"/>
    </source>
</evidence>
<protein>
    <submittedName>
        <fullName evidence="7">Beta-ketothiolase BktB</fullName>
    </submittedName>
</protein>
<dbReference type="InterPro" id="IPR020615">
    <property type="entry name" value="Thiolase_acyl_enz_int_AS"/>
</dbReference>
<feature type="domain" description="Thiolase C-terminal" evidence="6">
    <location>
        <begin position="269"/>
        <end position="390"/>
    </location>
</feature>
<dbReference type="PANTHER" id="PTHR18919:SF107">
    <property type="entry name" value="ACETYL-COA ACETYLTRANSFERASE, CYTOSOLIC"/>
    <property type="match status" value="1"/>
</dbReference>
<dbReference type="SUPFAM" id="SSF53901">
    <property type="entry name" value="Thiolase-like"/>
    <property type="match status" value="2"/>
</dbReference>
<comment type="similarity">
    <text evidence="1 4">Belongs to the thiolase-like superfamily. Thiolase family.</text>
</comment>
<dbReference type="EMBL" id="JALKHS010000012">
    <property type="protein sequence ID" value="MCK0532911.1"/>
    <property type="molecule type" value="Genomic_DNA"/>
</dbReference>
<dbReference type="Pfam" id="PF02803">
    <property type="entry name" value="Thiolase_C"/>
    <property type="match status" value="1"/>
</dbReference>
<sequence length="393" mass="40816">MEDIYIVSGARTAIGDFGGSLKPFMPSQLGSIVVKEALSRAAVPASDVEHVVIGQVMPTSARDGMLSRTIALQAGVPLEVPALTLNRLCGSGVQAIVSAAQMMKLGEAAITVAGGAESMSNVPYHDHGARWGRKMGDNPVEDALVCGLQDASGGYHMGVTAENCAERHGITREQQDALAVEGHQRAVRAIAEGRFKEQIVPVEIKTRKGVTIFDTDEHPRADTSIETLAAMRPAFKKDGTVTAGNASGINDGAAAVVLATGSEVERRGLKPLAKILGWGHAGVEPEYMGEGPIKAAPVALKRAGLTLDQMDVIEANEAFAAQALSVANALAFDRNKLNPNGSGIALGHPVGATGTILTIKAAYELKRTGGRYALITMCIGGGQGIALVIENVG</sequence>
<feature type="domain" description="Thiolase N-terminal" evidence="5">
    <location>
        <begin position="4"/>
        <end position="260"/>
    </location>
</feature>
<proteinExistence type="inferred from homology"/>
<dbReference type="InterPro" id="IPR020616">
    <property type="entry name" value="Thiolase_N"/>
</dbReference>
<dbReference type="InterPro" id="IPR016039">
    <property type="entry name" value="Thiolase-like"/>
</dbReference>
<dbReference type="Gene3D" id="3.40.47.10">
    <property type="match status" value="2"/>
</dbReference>
<dbReference type="NCBIfam" id="NF006552">
    <property type="entry name" value="PRK09051.1"/>
    <property type="match status" value="1"/>
</dbReference>
<name>A0ABT0E0K5_9SPHN</name>